<dbReference type="AlphaFoldDB" id="A0A429Y6X9"/>
<dbReference type="OrthoDB" id="8478178at2"/>
<dbReference type="Proteomes" id="UP000287156">
    <property type="component" value="Unassembled WGS sequence"/>
</dbReference>
<organism evidence="1 2">
    <name type="scientific">Siminovitchia acidinfaciens</name>
    <dbReference type="NCBI Taxonomy" id="2321395"/>
    <lineage>
        <taxon>Bacteria</taxon>
        <taxon>Bacillati</taxon>
        <taxon>Bacillota</taxon>
        <taxon>Bacilli</taxon>
        <taxon>Bacillales</taxon>
        <taxon>Bacillaceae</taxon>
        <taxon>Siminovitchia</taxon>
    </lineage>
</organism>
<protein>
    <submittedName>
        <fullName evidence="1">DUF1643 domain-containing protein</fullName>
    </submittedName>
</protein>
<reference evidence="1" key="1">
    <citation type="submission" date="2018-12" db="EMBL/GenBank/DDBJ databases">
        <authorList>
            <person name="Sun L."/>
            <person name="Chen Z."/>
        </authorList>
    </citation>
    <scope>NUCLEOTIDE SEQUENCE [LARGE SCALE GENOMIC DNA]</scope>
    <source>
        <strain evidence="1">3-2-2</strain>
    </source>
</reference>
<dbReference type="Pfam" id="PF07799">
    <property type="entry name" value="DUF1643"/>
    <property type="match status" value="1"/>
</dbReference>
<accession>A0A429Y6X9</accession>
<dbReference type="InterPro" id="IPR012441">
    <property type="entry name" value="DUF1643"/>
</dbReference>
<dbReference type="EMBL" id="QYTV02000001">
    <property type="protein sequence ID" value="RST77217.1"/>
    <property type="molecule type" value="Genomic_DNA"/>
</dbReference>
<sequence>MESKQNNEEVNFMLFTPAEVLRESFEVYGKFYKYHIDGRSLKMRGQAKIVRKDADTEQADCIVIMINPGSRTPSETYVYPSHHGKSEFVKVKDDQTQHQMMRLMERVGYNRLDIINLSDICESNLTNFFRLMKDFQSQGSNAHSIFSKQRADEVKEIIGHDTPIILGWGTGVVIKGLAEKALTSLGDRGNIYGVKHAKHPFYYHPKPPVIKNRIQWLERMEAQLKGEPCFG</sequence>
<name>A0A429Y6X9_9BACI</name>
<keyword evidence="2" id="KW-1185">Reference proteome</keyword>
<evidence type="ECO:0000313" key="1">
    <source>
        <dbReference type="EMBL" id="RST77217.1"/>
    </source>
</evidence>
<evidence type="ECO:0000313" key="2">
    <source>
        <dbReference type="Proteomes" id="UP000287156"/>
    </source>
</evidence>
<gene>
    <name evidence="1" type="ORF">D4T97_001600</name>
</gene>
<proteinExistence type="predicted"/>
<comment type="caution">
    <text evidence="1">The sequence shown here is derived from an EMBL/GenBank/DDBJ whole genome shotgun (WGS) entry which is preliminary data.</text>
</comment>